<dbReference type="AlphaFoldDB" id="X1RKD0"/>
<name>X1RKD0_9ZZZZ</name>
<feature type="non-terminal residue" evidence="1">
    <location>
        <position position="171"/>
    </location>
</feature>
<proteinExistence type="predicted"/>
<protein>
    <recommendedName>
        <fullName evidence="2">Carbohydrate kinase PfkB domain-containing protein</fullName>
    </recommendedName>
</protein>
<evidence type="ECO:0008006" key="2">
    <source>
        <dbReference type="Google" id="ProtNLM"/>
    </source>
</evidence>
<organism evidence="1">
    <name type="scientific">marine sediment metagenome</name>
    <dbReference type="NCBI Taxonomy" id="412755"/>
    <lineage>
        <taxon>unclassified sequences</taxon>
        <taxon>metagenomes</taxon>
        <taxon>ecological metagenomes</taxon>
    </lineage>
</organism>
<evidence type="ECO:0000313" key="1">
    <source>
        <dbReference type="EMBL" id="GAI81237.1"/>
    </source>
</evidence>
<dbReference type="Gene3D" id="3.40.1190.20">
    <property type="match status" value="1"/>
</dbReference>
<dbReference type="InterPro" id="IPR029056">
    <property type="entry name" value="Ribokinase-like"/>
</dbReference>
<dbReference type="SUPFAM" id="SSF53613">
    <property type="entry name" value="Ribokinase-like"/>
    <property type="match status" value="1"/>
</dbReference>
<sequence>MSLVIVGSLAFDTIETPYGRREKIVGGSGTYCSLAASFFTQPKIVGVVGEDFPKDTIEFFKSRRIDIRGLEIQPGKTFHWEARYGIDPNQRLTIKTELNVFQDYKPQLPPDYRQDDIVFLANIDPDLQGDILAQVQKPELIAMDTINLWINSKRASLLRVLEKVNVYFAND</sequence>
<dbReference type="EMBL" id="BARW01009499">
    <property type="protein sequence ID" value="GAI81237.1"/>
    <property type="molecule type" value="Genomic_DNA"/>
</dbReference>
<comment type="caution">
    <text evidence="1">The sequence shown here is derived from an EMBL/GenBank/DDBJ whole genome shotgun (WGS) entry which is preliminary data.</text>
</comment>
<reference evidence="1" key="1">
    <citation type="journal article" date="2014" name="Front. Microbiol.">
        <title>High frequency of phylogenetically diverse reductive dehalogenase-homologous genes in deep subseafloor sedimentary metagenomes.</title>
        <authorList>
            <person name="Kawai M."/>
            <person name="Futagami T."/>
            <person name="Toyoda A."/>
            <person name="Takaki Y."/>
            <person name="Nishi S."/>
            <person name="Hori S."/>
            <person name="Arai W."/>
            <person name="Tsubouchi T."/>
            <person name="Morono Y."/>
            <person name="Uchiyama I."/>
            <person name="Ito T."/>
            <person name="Fujiyama A."/>
            <person name="Inagaki F."/>
            <person name="Takami H."/>
        </authorList>
    </citation>
    <scope>NUCLEOTIDE SEQUENCE</scope>
    <source>
        <strain evidence="1">Expedition CK06-06</strain>
    </source>
</reference>
<gene>
    <name evidence="1" type="ORF">S12H4_19088</name>
</gene>
<accession>X1RKD0</accession>